<accession>A0A1X9SJD0</accession>
<organism evidence="1 2">
    <name type="scientific">Staphylococcus phage qdsa002</name>
    <dbReference type="NCBI Taxonomy" id="1970746"/>
    <lineage>
        <taxon>Viruses</taxon>
        <taxon>Duplodnaviria</taxon>
        <taxon>Heunggongvirae</taxon>
        <taxon>Uroviricota</taxon>
        <taxon>Caudoviricetes</taxon>
        <taxon>Herelleviridae</taxon>
        <taxon>Twortvirinae</taxon>
        <taxon>Kayvirus</taxon>
        <taxon>Kayvirus G15</taxon>
    </lineage>
</organism>
<reference evidence="1 2" key="1">
    <citation type="submission" date="2017-03" db="EMBL/GenBank/DDBJ databases">
        <title>Efficacy of two virulent bacteriophages, qdsa001 and qdsa002, against Staphylococcus aureus biofilms and their genome analysis.</title>
        <authorList>
            <person name="Lv X."/>
            <person name="Wang J."/>
            <person name="Lin H."/>
        </authorList>
    </citation>
    <scope>NUCLEOTIDE SEQUENCE [LARGE SCALE GENOMIC DNA]</scope>
</reference>
<proteinExistence type="predicted"/>
<sequence length="79" mass="9867">MYILERTIKGFVGQKDDILPYYFRSKREIVHFLKLMEFRKKETNYWVKKNGDFTIIIRAKKLLYIEEYIQKLKEWENDL</sequence>
<evidence type="ECO:0000313" key="2">
    <source>
        <dbReference type="Proteomes" id="UP000225347"/>
    </source>
</evidence>
<protein>
    <submittedName>
        <fullName evidence="1">Uncharacterized protein</fullName>
    </submittedName>
</protein>
<gene>
    <name evidence="1" type="ORF">qdsa002_225</name>
</gene>
<name>A0A1X9SJD0_9CAUD</name>
<evidence type="ECO:0000313" key="1">
    <source>
        <dbReference type="EMBL" id="ARQ96181.1"/>
    </source>
</evidence>
<dbReference type="Proteomes" id="UP000225347">
    <property type="component" value="Segment"/>
</dbReference>
<dbReference type="EMBL" id="KY779849">
    <property type="protein sequence ID" value="ARQ96181.1"/>
    <property type="molecule type" value="Genomic_DNA"/>
</dbReference>